<dbReference type="OrthoDB" id="9761519at2"/>
<reference evidence="1 2" key="1">
    <citation type="submission" date="2018-05" db="EMBL/GenBank/DDBJ databases">
        <title>The draft genome of strain NS-104.</title>
        <authorList>
            <person name="Hang P."/>
            <person name="Jiang J."/>
        </authorList>
    </citation>
    <scope>NUCLEOTIDE SEQUENCE [LARGE SCALE GENOMIC DNA]</scope>
    <source>
        <strain evidence="1 2">NS-104</strain>
    </source>
</reference>
<gene>
    <name evidence="1" type="ORF">DEM27_21420</name>
</gene>
<evidence type="ECO:0000313" key="1">
    <source>
        <dbReference type="EMBL" id="PWE54265.1"/>
    </source>
</evidence>
<dbReference type="Proteomes" id="UP000245252">
    <property type="component" value="Unassembled WGS sequence"/>
</dbReference>
<keyword evidence="2" id="KW-1185">Reference proteome</keyword>
<dbReference type="InterPro" id="IPR053161">
    <property type="entry name" value="Ulvan_degrading_GH"/>
</dbReference>
<dbReference type="EMBL" id="QFBC01000011">
    <property type="protein sequence ID" value="PWE54265.1"/>
    <property type="molecule type" value="Genomic_DNA"/>
</dbReference>
<dbReference type="AlphaFoldDB" id="A0A2U2DLU1"/>
<dbReference type="InterPro" id="IPR008979">
    <property type="entry name" value="Galactose-bd-like_sf"/>
</dbReference>
<proteinExistence type="predicted"/>
<sequence>MGEMSADAYASFLTPTASHRMAAYWFWSSLPSDAEIESQLRDFSDKGFGTVLIQARLSLPRHVYLSDAFLERYRRAVEEMQRLGLVAGLYDDYNWTSGQAGGRTVEGAPHLRERHLFWATVEVSMGEIDDIEAPFATGMGSDIAGWIYDRGRPVFDEWELVAALAHPAHPAGPSDLRDVDAQIRLVPRDGGCGFVFDGTLAHGEKLTVFLAARCRTSHLINYLLPEAGHRFVDVGLKPFARVLGRHMGTTLSFLFYDQPAPQFYRWRQRSGALGNSPLYAPSLKRAIEAAGDEPFATVLFALVHDLGAATAGLRLRFYETYGQLMAEGFFLPVRDFCRRHGLRFTGHEILPHIGSFALNGGFSSIDPRVAPAVDFFGIDAMRDETAVDVNNFDAQLSPKLGDSVARAHGRSRTMAEIYTTATRTERRGAGQWELTPAIVRAQAIRLHMAGVRQVILHALNQSDGADNDPRLFVNPRFDFAPGFNFEPWWSHHGDLAAETARLSAFIEEAVPETPVAIFYPLTTAYVEGPRHAHAAHFGAWCEGLSALSIGHMILDEDSLSAATVSDGRLEANGLVFRALALPAAVHIRAPQALAVIADFAASGGKVWISGPAPAACGEDLLALCHRWPEPPEHEALRNLVAGLQTQAPTIEASDAVLRFAGRDRSGAWRVVLFNQAATEADLRIAVDGAYEIWQSETGVVLPYREAGKLALRLAPHDLVCLRLLPGPGIFADVDLTVTDDIVEVLPLGDGWSFRTEANGAAVPVSVDIGWQAQGFPAFSGTGEYECRFSLTQAGNARLDLPGVSVAVEADIDGRACGRRARSPFRIDLGWLSAGEHAVRLRVSNTAANRFYAGTPFAGEPWPDESGLTARPQLILLRSRET</sequence>
<dbReference type="RefSeq" id="WP_109460289.1">
    <property type="nucleotide sequence ID" value="NZ_QFBC01000011.1"/>
</dbReference>
<accession>A0A2U2DLU1</accession>
<dbReference type="PANTHER" id="PTHR36848">
    <property type="entry name" value="DNA-BINDING PROTEIN (PUTATIVE SECRETED PROTEIN)-RELATED"/>
    <property type="match status" value="1"/>
</dbReference>
<organism evidence="1 2">
    <name type="scientific">Metarhizobium album</name>
    <dbReference type="NCBI Taxonomy" id="2182425"/>
    <lineage>
        <taxon>Bacteria</taxon>
        <taxon>Pseudomonadati</taxon>
        <taxon>Pseudomonadota</taxon>
        <taxon>Alphaproteobacteria</taxon>
        <taxon>Hyphomicrobiales</taxon>
        <taxon>Rhizobiaceae</taxon>
        <taxon>Metarhizobium</taxon>
    </lineage>
</organism>
<name>A0A2U2DLU1_9HYPH</name>
<evidence type="ECO:0000313" key="2">
    <source>
        <dbReference type="Proteomes" id="UP000245252"/>
    </source>
</evidence>
<protein>
    <submittedName>
        <fullName evidence="1">Carbohydrate-binding protein</fullName>
    </submittedName>
</protein>
<comment type="caution">
    <text evidence="1">The sequence shown here is derived from an EMBL/GenBank/DDBJ whole genome shotgun (WGS) entry which is preliminary data.</text>
</comment>
<dbReference type="PANTHER" id="PTHR36848:SF2">
    <property type="entry name" value="SECRETED PROTEIN"/>
    <property type="match status" value="1"/>
</dbReference>
<dbReference type="SUPFAM" id="SSF49785">
    <property type="entry name" value="Galactose-binding domain-like"/>
    <property type="match status" value="1"/>
</dbReference>